<dbReference type="EMBL" id="DWWK01000134">
    <property type="protein sequence ID" value="HJC39117.1"/>
    <property type="molecule type" value="Genomic_DNA"/>
</dbReference>
<evidence type="ECO:0000313" key="2">
    <source>
        <dbReference type="EMBL" id="HJC39117.1"/>
    </source>
</evidence>
<evidence type="ECO:0000259" key="1">
    <source>
        <dbReference type="SMART" id="SM00471"/>
    </source>
</evidence>
<dbReference type="AlphaFoldDB" id="A0A9D2SXU9"/>
<reference evidence="2" key="1">
    <citation type="journal article" date="2021" name="PeerJ">
        <title>Extensive microbial diversity within the chicken gut microbiome revealed by metagenomics and culture.</title>
        <authorList>
            <person name="Gilroy R."/>
            <person name="Ravi A."/>
            <person name="Getino M."/>
            <person name="Pursley I."/>
            <person name="Horton D.L."/>
            <person name="Alikhan N.F."/>
            <person name="Baker D."/>
            <person name="Gharbi K."/>
            <person name="Hall N."/>
            <person name="Watson M."/>
            <person name="Adriaenssens E.M."/>
            <person name="Foster-Nyarko E."/>
            <person name="Jarju S."/>
            <person name="Secka A."/>
            <person name="Antonio M."/>
            <person name="Oren A."/>
            <person name="Chaudhuri R.R."/>
            <person name="La Ragione R."/>
            <person name="Hildebrand F."/>
            <person name="Pallen M.J."/>
        </authorList>
    </citation>
    <scope>NUCLEOTIDE SEQUENCE</scope>
    <source>
        <strain evidence="2">ChiGjej1B1-1692</strain>
    </source>
</reference>
<gene>
    <name evidence="2" type="ORF">H9757_08690</name>
</gene>
<dbReference type="InterPro" id="IPR003607">
    <property type="entry name" value="HD/PDEase_dom"/>
</dbReference>
<accession>A0A9D2SXU9</accession>
<organism evidence="2 3">
    <name type="scientific">Candidatus Mediterraneibacter faecigallinarum</name>
    <dbReference type="NCBI Taxonomy" id="2838669"/>
    <lineage>
        <taxon>Bacteria</taxon>
        <taxon>Bacillati</taxon>
        <taxon>Bacillota</taxon>
        <taxon>Clostridia</taxon>
        <taxon>Lachnospirales</taxon>
        <taxon>Lachnospiraceae</taxon>
        <taxon>Mediterraneibacter</taxon>
    </lineage>
</organism>
<dbReference type="Proteomes" id="UP000823894">
    <property type="component" value="Unassembled WGS sequence"/>
</dbReference>
<evidence type="ECO:0000313" key="3">
    <source>
        <dbReference type="Proteomes" id="UP000823894"/>
    </source>
</evidence>
<dbReference type="Gene3D" id="1.10.3210.10">
    <property type="entry name" value="Hypothetical protein af1432"/>
    <property type="match status" value="1"/>
</dbReference>
<dbReference type="SUPFAM" id="SSF109604">
    <property type="entry name" value="HD-domain/PDEase-like"/>
    <property type="match status" value="1"/>
</dbReference>
<proteinExistence type="predicted"/>
<sequence>MELNKKTAEAELKKAAALNPGPWTDHSRYVALACRNIASRCDNLSAEKAWCYGLLHDIGRYAGVTSERHLTDGFLLCMDRGWEKAAQICISHAFMIQDIHTSIGKFDMSEDTYQFLEEFVKFAEYDDYDRLVQLCDSLALPSGFCLLEKRFVDVALRYGTPPVIVDRWKKILEIKEMFEKKINCSIYELLPGVVENTFGADIIRKEEN</sequence>
<name>A0A9D2SXU9_9FIRM</name>
<feature type="domain" description="HD/PDEase" evidence="1">
    <location>
        <begin position="19"/>
        <end position="150"/>
    </location>
</feature>
<dbReference type="InterPro" id="IPR006674">
    <property type="entry name" value="HD_domain"/>
</dbReference>
<reference evidence="2" key="2">
    <citation type="submission" date="2021-04" db="EMBL/GenBank/DDBJ databases">
        <authorList>
            <person name="Gilroy R."/>
        </authorList>
    </citation>
    <scope>NUCLEOTIDE SEQUENCE</scope>
    <source>
        <strain evidence="2">ChiGjej1B1-1692</strain>
    </source>
</reference>
<dbReference type="SMART" id="SM00471">
    <property type="entry name" value="HDc"/>
    <property type="match status" value="1"/>
</dbReference>
<dbReference type="Pfam" id="PF01966">
    <property type="entry name" value="HD"/>
    <property type="match status" value="1"/>
</dbReference>
<protein>
    <submittedName>
        <fullName evidence="2">HDOD domain-containing protein</fullName>
    </submittedName>
</protein>
<comment type="caution">
    <text evidence="2">The sequence shown here is derived from an EMBL/GenBank/DDBJ whole genome shotgun (WGS) entry which is preliminary data.</text>
</comment>